<keyword evidence="2" id="KW-1185">Reference proteome</keyword>
<accession>A0ABX8I9V7</accession>
<reference evidence="1 2" key="1">
    <citation type="submission" date="2021-06" db="EMBL/GenBank/DDBJ databases">
        <title>Candida outbreak in Lebanon.</title>
        <authorList>
            <person name="Finianos M."/>
        </authorList>
    </citation>
    <scope>NUCLEOTIDE SEQUENCE [LARGE SCALE GENOMIC DNA]</scope>
    <source>
        <strain evidence="1">CA3LBN</strain>
    </source>
</reference>
<dbReference type="Proteomes" id="UP000825434">
    <property type="component" value="Chromosome 5"/>
</dbReference>
<gene>
    <name evidence="1" type="ORF">CA3LBN_004190</name>
</gene>
<organism evidence="1 2">
    <name type="scientific">Candidozyma haemuli</name>
    <dbReference type="NCBI Taxonomy" id="45357"/>
    <lineage>
        <taxon>Eukaryota</taxon>
        <taxon>Fungi</taxon>
        <taxon>Dikarya</taxon>
        <taxon>Ascomycota</taxon>
        <taxon>Saccharomycotina</taxon>
        <taxon>Pichiomycetes</taxon>
        <taxon>Metschnikowiaceae</taxon>
        <taxon>Candidozyma</taxon>
    </lineage>
</organism>
<sequence length="88" mass="10337">MIEKSSKQADSSVRLNILAFVKTHLIDGDIQVMMGKRPFFTGDFETYVNEEFKRREIDFMDIKSLYFDSYEAIGVYSDDMDMEKEDTI</sequence>
<name>A0ABX8I9V7_9ASCO</name>
<dbReference type="EMBL" id="CP076665">
    <property type="protein sequence ID" value="QWU89842.1"/>
    <property type="molecule type" value="Genomic_DNA"/>
</dbReference>
<evidence type="ECO:0000313" key="1">
    <source>
        <dbReference type="EMBL" id="QWU89842.1"/>
    </source>
</evidence>
<protein>
    <submittedName>
        <fullName evidence="1">Uncharacterized protein</fullName>
    </submittedName>
</protein>
<proteinExistence type="predicted"/>
<evidence type="ECO:0000313" key="2">
    <source>
        <dbReference type="Proteomes" id="UP000825434"/>
    </source>
</evidence>